<dbReference type="SUPFAM" id="SSF53335">
    <property type="entry name" value="S-adenosyl-L-methionine-dependent methyltransferases"/>
    <property type="match status" value="1"/>
</dbReference>
<dbReference type="EC" id="2.1.1.37" evidence="1"/>
<dbReference type="InterPro" id="IPR029063">
    <property type="entry name" value="SAM-dependent_MTases_sf"/>
</dbReference>
<sequence length="1302" mass="137282">MEFWIDDELPDTCIRLSKDSMILAKINTKCGIGVAQVLEVLEDPHGEAGLAVRYGWFPADVVDLKLLDFPKVSVQFPRQVFWQKDDCEDGVRHVSGHNEGRAWNDVLSWTHVGAPCVVKHRSVLTPEELQACRQPLPESEVAASLDPDHPEIFFYSMQYDHTVKRFETEWLERDAGIKEDPLGCEGPLIMWDAFCGAGNCSKGAQLLTEAVRRAAQALGNSTAAKRGFDVKVGIEYDKEIFGSYLDNTSGGDMDLGEFMSLEAFVEGEKYQETGEMPKWGVPPKKDSVHLLHASPPCQSLSKLNMFSDEGSIENKLFPILEQLVELVRLIRPTFFTLEEVTTFLMHWAPLAGKQKGSGTKVVRCVWAIVLPLLDEGYQIDVRILNAVHYAVPQLRKRLIMFAAKPGYVLPRPPTPWTHYDANPDDAEEPSDSVDMPEKRGRRGCSLVENCRDKALLNVPPSWEKPCWASVAVGSAAAHAGPAGPLPAALTARDAIDDLPLSVLPGQGMQTHQYGRGWIKKQTDYVKFLRSEEDKCLYHNWLPKAEKNTLKCLNSPEKRSDYDQPYPTIFGSVSHHAAHMLCPRPDSNRLCSVAEKKRMQCMMDGMRLGGHISKQMQQVGNAVPMLLAWAIFGAVFEAAYGVEAPLPDFVKQRQIAAGKRAAEAPAEEASLETLSMEGMENGAPSAESDLVRPDEEAGPSTAHAAASAPRKPAAALGPPTPEKLPQPPPSRRPCKAAAAAAAGAGAAAHVPAAAGKQSAIAGLADAAVATERAAAKPPARRVRTASVESPTAAAAEALQELAEENTPKRQRVGAAVDEEIPRHVLRIMGSPGGRGGSPGHPRGVRQTIEFYSHSERPISLAPTPKRGLPAPRHRPGHARRSASPPPLSPWAGRAPRSPANREVPPASVASATGGTSVPSTAQPSPAAASTAPLDAPQHPAPDRAAAAGNTAAAEKVIPDDNGSATAEAPAAEVGLESGSPRQLDGGMFPLDRSRTASPARLAAAAAGKASAAGFDDDAAPPNTQVHQAMAGIGALLGHLEGTPAKHPADAENARGSEAEEEVDIVGWGPEDALLLEGKAAANALADEMANGAVRSADAICDLTSDDMRIFEDGAHAAPDQDVAAAPEKDVAEAPEQAASEPLQPPPLPARPAASAQAAPPTQEPSWLEEEFGPPGPYHQRPAHAAALGPSPSTGAAAAGETSLSGAQASQPATSCAAAAGGSKAVTCPGTGAGRTEEGISVTDPIARAPASSAGVAAASVGGGLSLSGAAEREDVVERGQRSKCGEASSEEGDIEISLSLDDF</sequence>
<dbReference type="Proteomes" id="UP000007264">
    <property type="component" value="Unassembled WGS sequence"/>
</dbReference>
<evidence type="ECO:0000313" key="8">
    <source>
        <dbReference type="Proteomes" id="UP000007264"/>
    </source>
</evidence>
<feature type="compositionally biased region" description="Low complexity" evidence="6">
    <location>
        <begin position="1183"/>
        <end position="1223"/>
    </location>
</feature>
<feature type="region of interest" description="Disordered" evidence="6">
    <location>
        <begin position="1038"/>
        <end position="1057"/>
    </location>
</feature>
<dbReference type="GeneID" id="17045776"/>
<dbReference type="PANTHER" id="PTHR10629">
    <property type="entry name" value="CYTOSINE-SPECIFIC METHYLTRANSFERASE"/>
    <property type="match status" value="1"/>
</dbReference>
<dbReference type="PROSITE" id="PS51679">
    <property type="entry name" value="SAM_MT_C5"/>
    <property type="match status" value="1"/>
</dbReference>
<dbReference type="GO" id="GO:0005634">
    <property type="term" value="C:nucleus"/>
    <property type="evidence" value="ECO:0007669"/>
    <property type="project" value="TreeGrafter"/>
</dbReference>
<evidence type="ECO:0000256" key="6">
    <source>
        <dbReference type="SAM" id="MobiDB-lite"/>
    </source>
</evidence>
<dbReference type="PANTHER" id="PTHR10629:SF52">
    <property type="entry name" value="DNA (CYTOSINE-5)-METHYLTRANSFERASE 1"/>
    <property type="match status" value="1"/>
</dbReference>
<dbReference type="GO" id="GO:0003677">
    <property type="term" value="F:DNA binding"/>
    <property type="evidence" value="ECO:0007669"/>
    <property type="project" value="TreeGrafter"/>
</dbReference>
<feature type="compositionally biased region" description="Low complexity" evidence="6">
    <location>
        <begin position="1149"/>
        <end position="1163"/>
    </location>
</feature>
<proteinExistence type="inferred from homology"/>
<evidence type="ECO:0000256" key="1">
    <source>
        <dbReference type="ARBA" id="ARBA00011975"/>
    </source>
</evidence>
<name>I0ZAU2_COCSC</name>
<dbReference type="InterPro" id="IPR001525">
    <property type="entry name" value="C5_MeTfrase"/>
</dbReference>
<keyword evidence="2 5" id="KW-0489">Methyltransferase</keyword>
<feature type="region of interest" description="Disordered" evidence="6">
    <location>
        <begin position="851"/>
        <end position="991"/>
    </location>
</feature>
<dbReference type="EMBL" id="AGSI01000001">
    <property type="protein sequence ID" value="EIE27761.1"/>
    <property type="molecule type" value="Genomic_DNA"/>
</dbReference>
<dbReference type="OrthoDB" id="551275at2759"/>
<feature type="compositionally biased region" description="Basic and acidic residues" evidence="6">
    <location>
        <begin position="1270"/>
        <end position="1283"/>
    </location>
</feature>
<evidence type="ECO:0000256" key="4">
    <source>
        <dbReference type="ARBA" id="ARBA00022691"/>
    </source>
</evidence>
<dbReference type="Gene3D" id="3.40.50.150">
    <property type="entry name" value="Vaccinia Virus protein VP39"/>
    <property type="match status" value="1"/>
</dbReference>
<dbReference type="GO" id="GO:0044027">
    <property type="term" value="P:negative regulation of gene expression via chromosomal CpG island methylation"/>
    <property type="evidence" value="ECO:0007669"/>
    <property type="project" value="TreeGrafter"/>
</dbReference>
<feature type="compositionally biased region" description="Acidic residues" evidence="6">
    <location>
        <begin position="422"/>
        <end position="431"/>
    </location>
</feature>
<dbReference type="GO" id="GO:0032259">
    <property type="term" value="P:methylation"/>
    <property type="evidence" value="ECO:0007669"/>
    <property type="project" value="UniProtKB-KW"/>
</dbReference>
<dbReference type="Pfam" id="PF00145">
    <property type="entry name" value="DNA_methylase"/>
    <property type="match status" value="1"/>
</dbReference>
<feature type="compositionally biased region" description="Pro residues" evidence="6">
    <location>
        <begin position="717"/>
        <end position="730"/>
    </location>
</feature>
<dbReference type="RefSeq" id="XP_005652305.1">
    <property type="nucleotide sequence ID" value="XM_005652248.1"/>
</dbReference>
<feature type="compositionally biased region" description="Basic residues" evidence="6">
    <location>
        <begin position="870"/>
        <end position="879"/>
    </location>
</feature>
<feature type="region of interest" description="Disordered" evidence="6">
    <location>
        <begin position="418"/>
        <end position="439"/>
    </location>
</feature>
<dbReference type="KEGG" id="csl:COCSUDRAFT_39341"/>
<dbReference type="InterPro" id="IPR050390">
    <property type="entry name" value="C5-Methyltransferase"/>
</dbReference>
<evidence type="ECO:0000256" key="5">
    <source>
        <dbReference type="PROSITE-ProRule" id="PRU01016"/>
    </source>
</evidence>
<keyword evidence="8" id="KW-1185">Reference proteome</keyword>
<comment type="similarity">
    <text evidence="5">Belongs to the class I-like SAM-binding methyltransferase superfamily. C5-methyltransferase family.</text>
</comment>
<accession>I0ZAU2</accession>
<feature type="region of interest" description="Disordered" evidence="6">
    <location>
        <begin position="1118"/>
        <end position="1243"/>
    </location>
</feature>
<keyword evidence="3 5" id="KW-0808">Transferase</keyword>
<feature type="region of interest" description="Disordered" evidence="6">
    <location>
        <begin position="677"/>
        <end position="736"/>
    </location>
</feature>
<comment type="caution">
    <text evidence="7">The sequence shown here is derived from an EMBL/GenBank/DDBJ whole genome shotgun (WGS) entry which is preliminary data.</text>
</comment>
<dbReference type="GO" id="GO:0003886">
    <property type="term" value="F:DNA (cytosine-5-)-methyltransferase activity"/>
    <property type="evidence" value="ECO:0007669"/>
    <property type="project" value="UniProtKB-EC"/>
</dbReference>
<feature type="active site" evidence="5">
    <location>
        <position position="297"/>
    </location>
</feature>
<evidence type="ECO:0000256" key="3">
    <source>
        <dbReference type="ARBA" id="ARBA00022679"/>
    </source>
</evidence>
<reference evidence="7 8" key="1">
    <citation type="journal article" date="2012" name="Genome Biol.">
        <title>The genome of the polar eukaryotic microalga coccomyxa subellipsoidea reveals traits of cold adaptation.</title>
        <authorList>
            <person name="Blanc G."/>
            <person name="Agarkova I."/>
            <person name="Grimwood J."/>
            <person name="Kuo A."/>
            <person name="Brueggeman A."/>
            <person name="Dunigan D."/>
            <person name="Gurnon J."/>
            <person name="Ladunga I."/>
            <person name="Lindquist E."/>
            <person name="Lucas S."/>
            <person name="Pangilinan J."/>
            <person name="Proschold T."/>
            <person name="Salamov A."/>
            <person name="Schmutz J."/>
            <person name="Weeks D."/>
            <person name="Yamada T."/>
            <person name="Claverie J.M."/>
            <person name="Grigoriev I."/>
            <person name="Van Etten J."/>
            <person name="Lomsadze A."/>
            <person name="Borodovsky M."/>
        </authorList>
    </citation>
    <scope>NUCLEOTIDE SEQUENCE [LARGE SCALE GENOMIC DNA]</scope>
    <source>
        <strain evidence="7 8">C-169</strain>
    </source>
</reference>
<feature type="compositionally biased region" description="Low complexity" evidence="6">
    <location>
        <begin position="697"/>
        <end position="714"/>
    </location>
</feature>
<protein>
    <recommendedName>
        <fullName evidence="1">DNA (cytosine-5-)-methyltransferase</fullName>
        <ecNumber evidence="1">2.1.1.37</ecNumber>
    </recommendedName>
</protein>
<keyword evidence="4 5" id="KW-0949">S-adenosyl-L-methionine</keyword>
<evidence type="ECO:0000256" key="2">
    <source>
        <dbReference type="ARBA" id="ARBA00022603"/>
    </source>
</evidence>
<feature type="compositionally biased region" description="Low complexity" evidence="6">
    <location>
        <begin position="914"/>
        <end position="952"/>
    </location>
</feature>
<feature type="region of interest" description="Disordered" evidence="6">
    <location>
        <begin position="1270"/>
        <end position="1302"/>
    </location>
</feature>
<feature type="compositionally biased region" description="Basic and acidic residues" evidence="6">
    <location>
        <begin position="1045"/>
        <end position="1056"/>
    </location>
</feature>
<evidence type="ECO:0000313" key="7">
    <source>
        <dbReference type="EMBL" id="EIE27761.1"/>
    </source>
</evidence>
<organism evidence="7 8">
    <name type="scientific">Coccomyxa subellipsoidea (strain C-169)</name>
    <name type="common">Green microalga</name>
    <dbReference type="NCBI Taxonomy" id="574566"/>
    <lineage>
        <taxon>Eukaryota</taxon>
        <taxon>Viridiplantae</taxon>
        <taxon>Chlorophyta</taxon>
        <taxon>core chlorophytes</taxon>
        <taxon>Trebouxiophyceae</taxon>
        <taxon>Trebouxiophyceae incertae sedis</taxon>
        <taxon>Coccomyxaceae</taxon>
        <taxon>Coccomyxa</taxon>
        <taxon>Coccomyxa subellipsoidea</taxon>
    </lineage>
</organism>
<gene>
    <name evidence="7" type="ORF">COCSUDRAFT_39341</name>
</gene>
<dbReference type="Gene3D" id="3.90.120.10">
    <property type="entry name" value="DNA Methylase, subunit A, domain 2"/>
    <property type="match status" value="1"/>
</dbReference>